<accession>A0A1A9X3N7</accession>
<dbReference type="GO" id="GO:0005634">
    <property type="term" value="C:nucleus"/>
    <property type="evidence" value="ECO:0007669"/>
    <property type="project" value="UniProtKB-SubCell"/>
</dbReference>
<evidence type="ECO:0000256" key="1">
    <source>
        <dbReference type="ARBA" id="ARBA00001968"/>
    </source>
</evidence>
<dbReference type="InterPro" id="IPR045249">
    <property type="entry name" value="HARBI1-like"/>
</dbReference>
<evidence type="ECO:0000256" key="3">
    <source>
        <dbReference type="ARBA" id="ARBA00006958"/>
    </source>
</evidence>
<keyword evidence="4" id="KW-0540">Nuclease</keyword>
<dbReference type="GO" id="GO:0004518">
    <property type="term" value="F:nuclease activity"/>
    <property type="evidence" value="ECO:0007669"/>
    <property type="project" value="UniProtKB-KW"/>
</dbReference>
<dbReference type="EnsemblMetazoa" id="GBRI043130-RA">
    <property type="protein sequence ID" value="GBRI043130-PA"/>
    <property type="gene ID" value="GBRI043130"/>
</dbReference>
<dbReference type="Pfam" id="PF13359">
    <property type="entry name" value="DDE_Tnp_4"/>
    <property type="match status" value="1"/>
</dbReference>
<proteinExistence type="inferred from homology"/>
<dbReference type="STRING" id="37001.A0A1A9X3N7"/>
<comment type="similarity">
    <text evidence="3">Belongs to the HARBI1 family.</text>
</comment>
<dbReference type="VEuPathDB" id="VectorBase:GBRI043130"/>
<feature type="domain" description="DDE Tnp4" evidence="8">
    <location>
        <begin position="151"/>
        <end position="303"/>
    </location>
</feature>
<protein>
    <submittedName>
        <fullName evidence="9">DDE Tnp4 domain-containing protein</fullName>
    </submittedName>
</protein>
<keyword evidence="10" id="KW-1185">Reference proteome</keyword>
<comment type="cofactor">
    <cofactor evidence="1">
        <name>a divalent metal cation</name>
        <dbReference type="ChEBI" id="CHEBI:60240"/>
    </cofactor>
</comment>
<evidence type="ECO:0000256" key="6">
    <source>
        <dbReference type="ARBA" id="ARBA00022801"/>
    </source>
</evidence>
<evidence type="ECO:0000259" key="8">
    <source>
        <dbReference type="Pfam" id="PF13359"/>
    </source>
</evidence>
<evidence type="ECO:0000256" key="4">
    <source>
        <dbReference type="ARBA" id="ARBA00022722"/>
    </source>
</evidence>
<organism evidence="9 10">
    <name type="scientific">Glossina brevipalpis</name>
    <dbReference type="NCBI Taxonomy" id="37001"/>
    <lineage>
        <taxon>Eukaryota</taxon>
        <taxon>Metazoa</taxon>
        <taxon>Ecdysozoa</taxon>
        <taxon>Arthropoda</taxon>
        <taxon>Hexapoda</taxon>
        <taxon>Insecta</taxon>
        <taxon>Pterygota</taxon>
        <taxon>Neoptera</taxon>
        <taxon>Endopterygota</taxon>
        <taxon>Diptera</taxon>
        <taxon>Brachycera</taxon>
        <taxon>Muscomorpha</taxon>
        <taxon>Hippoboscoidea</taxon>
        <taxon>Glossinidae</taxon>
        <taxon>Glossina</taxon>
    </lineage>
</organism>
<reference evidence="10" key="1">
    <citation type="submission" date="2014-03" db="EMBL/GenBank/DDBJ databases">
        <authorList>
            <person name="Aksoy S."/>
            <person name="Warren W."/>
            <person name="Wilson R.K."/>
        </authorList>
    </citation>
    <scope>NUCLEOTIDE SEQUENCE [LARGE SCALE GENOMIC DNA]</scope>
    <source>
        <strain evidence="10">IAEA</strain>
    </source>
</reference>
<dbReference type="AlphaFoldDB" id="A0A1A9X3N7"/>
<keyword evidence="5" id="KW-0479">Metal-binding</keyword>
<name>A0A1A9X3N7_9MUSC</name>
<evidence type="ECO:0000313" key="9">
    <source>
        <dbReference type="EnsemblMetazoa" id="GBRI043130-PA"/>
    </source>
</evidence>
<sequence>MRRFLLFSLMKKDAQEVVNMRLVRRSLRDESNPLALPENEFIQKFRVSKAAFQYILEKIEISGGMRSTYIPPVVRLALSLQLLGSGSYQWVTGCGYCMNVAQSTVSTIVSEVVQELQRSLCAEWIQFRINSDAKMWFYEKYGIPGVFGCVSGTHIYLSRPKENADIFINRKGKHSVNGMIICDHEMKFMTVNFKFPGSSYDSYVWQHSAERAFLEDQWDISNNSWILGGSGYPLEPWLMTPYRSPTDSIEKHYNDVHSKARSIVERCIGVYKNRWRVLMDERKTRYDPDKLAKFANVCAALHNICIHYRVEDEYSNPPTPEPCEDDGVDVCMETPRLRQIGEEVRQHLASTILA</sequence>
<dbReference type="InterPro" id="IPR027806">
    <property type="entry name" value="HARBI1_dom"/>
</dbReference>
<reference evidence="9" key="2">
    <citation type="submission" date="2020-05" db="UniProtKB">
        <authorList>
            <consortium name="EnsemblMetazoa"/>
        </authorList>
    </citation>
    <scope>IDENTIFICATION</scope>
    <source>
        <strain evidence="9">IAEA</strain>
    </source>
</reference>
<evidence type="ECO:0000256" key="5">
    <source>
        <dbReference type="ARBA" id="ARBA00022723"/>
    </source>
</evidence>
<evidence type="ECO:0000313" key="10">
    <source>
        <dbReference type="Proteomes" id="UP000091820"/>
    </source>
</evidence>
<dbReference type="PANTHER" id="PTHR22930:SF289">
    <property type="entry name" value="DDE TNP4 DOMAIN-CONTAINING PROTEIN-RELATED"/>
    <property type="match status" value="1"/>
</dbReference>
<keyword evidence="6" id="KW-0378">Hydrolase</keyword>
<dbReference type="GO" id="GO:0046872">
    <property type="term" value="F:metal ion binding"/>
    <property type="evidence" value="ECO:0007669"/>
    <property type="project" value="UniProtKB-KW"/>
</dbReference>
<dbReference type="GO" id="GO:0016787">
    <property type="term" value="F:hydrolase activity"/>
    <property type="evidence" value="ECO:0007669"/>
    <property type="project" value="UniProtKB-KW"/>
</dbReference>
<keyword evidence="7" id="KW-0539">Nucleus</keyword>
<dbReference type="PANTHER" id="PTHR22930">
    <property type="match status" value="1"/>
</dbReference>
<evidence type="ECO:0000256" key="2">
    <source>
        <dbReference type="ARBA" id="ARBA00004123"/>
    </source>
</evidence>
<dbReference type="Proteomes" id="UP000091820">
    <property type="component" value="Unassembled WGS sequence"/>
</dbReference>
<evidence type="ECO:0000256" key="7">
    <source>
        <dbReference type="ARBA" id="ARBA00023242"/>
    </source>
</evidence>
<comment type="subcellular location">
    <subcellularLocation>
        <location evidence="2">Nucleus</location>
    </subcellularLocation>
</comment>